<dbReference type="PANTHER" id="PTHR22780">
    <property type="entry name" value="ADAPTIN, ALPHA/GAMMA/EPSILON"/>
    <property type="match status" value="1"/>
</dbReference>
<evidence type="ECO:0000256" key="9">
    <source>
        <dbReference type="ARBA" id="ARBA00029433"/>
    </source>
</evidence>
<dbReference type="InterPro" id="IPR050840">
    <property type="entry name" value="Adaptor_Complx_Large_Subunit"/>
</dbReference>
<accession>A0A811JSN9</accession>
<feature type="region of interest" description="Disordered" evidence="11">
    <location>
        <begin position="661"/>
        <end position="723"/>
    </location>
</feature>
<keyword evidence="8 10" id="KW-0968">Cytoplasmic vesicle</keyword>
<comment type="subcellular location">
    <subcellularLocation>
        <location evidence="1">Cytoplasmic vesicle membrane</location>
    </subcellularLocation>
    <subcellularLocation>
        <location evidence="9">Endomembrane system</location>
        <topology evidence="9">Peripheral membrane protein</topology>
        <orientation evidence="9">Cytoplasmic side</orientation>
    </subcellularLocation>
    <subcellularLocation>
        <location evidence="2">Golgi apparatus</location>
    </subcellularLocation>
</comment>
<dbReference type="Gene3D" id="2.60.40.1230">
    <property type="match status" value="1"/>
</dbReference>
<keyword evidence="7 10" id="KW-0472">Membrane</keyword>
<dbReference type="InterPro" id="IPR002553">
    <property type="entry name" value="Clathrin/coatomer_adapt-like_N"/>
</dbReference>
<evidence type="ECO:0000256" key="2">
    <source>
        <dbReference type="ARBA" id="ARBA00004555"/>
    </source>
</evidence>
<dbReference type="InterPro" id="IPR013041">
    <property type="entry name" value="Clathrin_app_Ig-like_sf"/>
</dbReference>
<dbReference type="PROSITE" id="PS50180">
    <property type="entry name" value="GAE"/>
    <property type="match status" value="1"/>
</dbReference>
<keyword evidence="5 10" id="KW-0653">Protein transport</keyword>
<dbReference type="FunFam" id="1.25.10.10:FF:000030">
    <property type="entry name" value="AP-1 complex subunit gamma"/>
    <property type="match status" value="1"/>
</dbReference>
<dbReference type="GO" id="GO:0006886">
    <property type="term" value="P:intracellular protein transport"/>
    <property type="evidence" value="ECO:0007669"/>
    <property type="project" value="UniProtKB-UniRule"/>
</dbReference>
<dbReference type="Proteomes" id="UP000614601">
    <property type="component" value="Unassembled WGS sequence"/>
</dbReference>
<evidence type="ECO:0000313" key="14">
    <source>
        <dbReference type="Proteomes" id="UP000614601"/>
    </source>
</evidence>
<sequence>MANMVEMTIEKIDEVKSRLGRSLGASMRLRDLIRKVRAARTAAEERAVVERESANIRDAFRDEDNKYRCRDMAKLFYIHMLGYPAHFGQMECMKLVGTKDKRFTDIRIGYLGAMLLLDERSEVHLLVTNCLKSHLNESDQFVTGLALCTLGSICSVEMCRDLSNEVEKLLIKSSNSYIKKKAALCAFRIVRKVPDLMSCFMSGARVLLSDKHHGVLLGGLTLVTEMCERSVDVRNHFRSMVPDLVKQFRSLVSPLGSYSSTEHDVNNVIDPFLQVKILRLLRVLGKDDVRASEAMNDLLTIITTNTDPNKNAGNAVLYEAVLTIMDIKSETSLKILAINLLGRYLVNPDKNIRYVALNTLLKTATADLKTVQKYKGTVLENLKDPDVSIRRRALELCFVLIDKDNITTMIKEILLFLETADPEFKSECASKMYVATETHSPNPVWHLNTMISVLKLAGNYVPEEVVSCMIQLISAHFNLQAYATKKLFKAAKDDGGVAQPLLQIAFWCIGEFGDLLIAPSDDDPQPPSESDVIEMFEQLFIVNTMTIQTREYGIVALAKLSTRFSSQTERIGALVRRYVAHLNLELQQRAVEFSGLIPKYELRNGLLERMPVIKHSTLNTAAAPIEDEEAKAAEEDSLLDVGGGTASGGAKDSVYNDLLDLMGNGEGNATTTTQPPPTSGTTSGTGGLDDLFGSLGINGSAPTPTTQPPQAKPAVSSGNDFSDLFGASTNSSNSVASKPGVIVVNKSGFEAQMFIENGFGSGPAVIRFEISNNNPVPVENFNLQTAVTRQFQIELLPASNSRLEADAMSTITQLAKITQLADSRVPKLRLKLNYSLDGAARSFQEDVTVQGL</sequence>
<organism evidence="13 14">
    <name type="scientific">Bursaphelenchus okinawaensis</name>
    <dbReference type="NCBI Taxonomy" id="465554"/>
    <lineage>
        <taxon>Eukaryota</taxon>
        <taxon>Metazoa</taxon>
        <taxon>Ecdysozoa</taxon>
        <taxon>Nematoda</taxon>
        <taxon>Chromadorea</taxon>
        <taxon>Rhabditida</taxon>
        <taxon>Tylenchina</taxon>
        <taxon>Tylenchomorpha</taxon>
        <taxon>Aphelenchoidea</taxon>
        <taxon>Aphelenchoididae</taxon>
        <taxon>Bursaphelenchus</taxon>
    </lineage>
</organism>
<proteinExistence type="inferred from homology"/>
<dbReference type="SUPFAM" id="SSF49348">
    <property type="entry name" value="Clathrin adaptor appendage domain"/>
    <property type="match status" value="1"/>
</dbReference>
<dbReference type="InterPro" id="IPR017107">
    <property type="entry name" value="AP1_complex_gsu"/>
</dbReference>
<dbReference type="EMBL" id="CAJFDH010000001">
    <property type="protein sequence ID" value="CAD5206171.1"/>
    <property type="molecule type" value="Genomic_DNA"/>
</dbReference>
<evidence type="ECO:0000313" key="13">
    <source>
        <dbReference type="EMBL" id="CAD5206171.1"/>
    </source>
</evidence>
<dbReference type="Pfam" id="PF02883">
    <property type="entry name" value="Alpha_adaptinC2"/>
    <property type="match status" value="1"/>
</dbReference>
<dbReference type="GO" id="GO:0030121">
    <property type="term" value="C:AP-1 adaptor complex"/>
    <property type="evidence" value="ECO:0007669"/>
    <property type="project" value="InterPro"/>
</dbReference>
<evidence type="ECO:0000256" key="11">
    <source>
        <dbReference type="SAM" id="MobiDB-lite"/>
    </source>
</evidence>
<evidence type="ECO:0000256" key="8">
    <source>
        <dbReference type="ARBA" id="ARBA00023329"/>
    </source>
</evidence>
<evidence type="ECO:0000256" key="1">
    <source>
        <dbReference type="ARBA" id="ARBA00004156"/>
    </source>
</evidence>
<evidence type="ECO:0000256" key="7">
    <source>
        <dbReference type="ARBA" id="ARBA00023136"/>
    </source>
</evidence>
<dbReference type="EMBL" id="CAJFCW020000001">
    <property type="protein sequence ID" value="CAG9080738.1"/>
    <property type="molecule type" value="Genomic_DNA"/>
</dbReference>
<evidence type="ECO:0000256" key="5">
    <source>
        <dbReference type="ARBA" id="ARBA00022927"/>
    </source>
</evidence>
<dbReference type="PIRSF" id="PIRSF037094">
    <property type="entry name" value="AP1_complex_gamma"/>
    <property type="match status" value="1"/>
</dbReference>
<keyword evidence="4 10" id="KW-0813">Transport</keyword>
<dbReference type="SUPFAM" id="SSF48371">
    <property type="entry name" value="ARM repeat"/>
    <property type="match status" value="1"/>
</dbReference>
<gene>
    <name evidence="13" type="ORF">BOKJ2_LOCUS855</name>
</gene>
<evidence type="ECO:0000256" key="6">
    <source>
        <dbReference type="ARBA" id="ARBA00023034"/>
    </source>
</evidence>
<keyword evidence="6 10" id="KW-0333">Golgi apparatus</keyword>
<dbReference type="InterPro" id="IPR008152">
    <property type="entry name" value="Clathrin_a/b/g-adaptin_app_Ig"/>
</dbReference>
<dbReference type="OrthoDB" id="28053at2759"/>
<evidence type="ECO:0000256" key="4">
    <source>
        <dbReference type="ARBA" id="ARBA00022448"/>
    </source>
</evidence>
<dbReference type="AlphaFoldDB" id="A0A811JSN9"/>
<dbReference type="Gene3D" id="1.25.10.10">
    <property type="entry name" value="Leucine-rich Repeat Variant"/>
    <property type="match status" value="1"/>
</dbReference>
<dbReference type="InterPro" id="IPR008153">
    <property type="entry name" value="GAE_dom"/>
</dbReference>
<feature type="domain" description="GAE" evidence="12">
    <location>
        <begin position="736"/>
        <end position="851"/>
    </location>
</feature>
<dbReference type="InterPro" id="IPR011989">
    <property type="entry name" value="ARM-like"/>
</dbReference>
<name>A0A811JSN9_9BILA</name>
<dbReference type="Pfam" id="PF01602">
    <property type="entry name" value="Adaptin_N"/>
    <property type="match status" value="1"/>
</dbReference>
<keyword evidence="14" id="KW-1185">Reference proteome</keyword>
<comment type="caution">
    <text evidence="13">The sequence shown here is derived from an EMBL/GenBank/DDBJ whole genome shotgun (WGS) entry which is preliminary data.</text>
</comment>
<dbReference type="SMART" id="SM00809">
    <property type="entry name" value="Alpha_adaptinC2"/>
    <property type="match status" value="1"/>
</dbReference>
<evidence type="ECO:0000256" key="10">
    <source>
        <dbReference type="PIRNR" id="PIRNR037094"/>
    </source>
</evidence>
<protein>
    <recommendedName>
        <fullName evidence="10">AP-1 complex subunit gamma</fullName>
    </recommendedName>
</protein>
<comment type="similarity">
    <text evidence="3 10">Belongs to the adaptor complexes large subunit family.</text>
</comment>
<evidence type="ECO:0000256" key="3">
    <source>
        <dbReference type="ARBA" id="ARBA00006613"/>
    </source>
</evidence>
<evidence type="ECO:0000259" key="12">
    <source>
        <dbReference type="PROSITE" id="PS50180"/>
    </source>
</evidence>
<dbReference type="InterPro" id="IPR016024">
    <property type="entry name" value="ARM-type_fold"/>
</dbReference>
<dbReference type="GO" id="GO:0016192">
    <property type="term" value="P:vesicle-mediated transport"/>
    <property type="evidence" value="ECO:0007669"/>
    <property type="project" value="InterPro"/>
</dbReference>
<dbReference type="Proteomes" id="UP000783686">
    <property type="component" value="Unassembled WGS sequence"/>
</dbReference>
<reference evidence="13" key="1">
    <citation type="submission" date="2020-09" db="EMBL/GenBank/DDBJ databases">
        <authorList>
            <person name="Kikuchi T."/>
        </authorList>
    </citation>
    <scope>NUCLEOTIDE SEQUENCE</scope>
    <source>
        <strain evidence="13">SH1</strain>
    </source>
</reference>
<feature type="compositionally biased region" description="Low complexity" evidence="11">
    <location>
        <begin position="688"/>
        <end position="704"/>
    </location>
</feature>